<dbReference type="EMBL" id="GL541659">
    <property type="protein sequence ID" value="KDE07471.1"/>
    <property type="molecule type" value="Genomic_DNA"/>
</dbReference>
<dbReference type="EnsemblFungi" id="MVLG_02335T0">
    <property type="protein sequence ID" value="MVLG_02335T0"/>
    <property type="gene ID" value="MVLG_02335"/>
</dbReference>
<name>U5H4V0_USTV1</name>
<dbReference type="EMBL" id="AEIJ01000227">
    <property type="status" value="NOT_ANNOTATED_CDS"/>
    <property type="molecule type" value="Genomic_DNA"/>
</dbReference>
<evidence type="ECO:0000256" key="1">
    <source>
        <dbReference type="SAM" id="MobiDB-lite"/>
    </source>
</evidence>
<accession>U5H4V0</accession>
<protein>
    <submittedName>
        <fullName evidence="2 3">Uncharacterized protein</fullName>
    </submittedName>
</protein>
<proteinExistence type="predicted"/>
<dbReference type="HOGENOM" id="CLU_1230716_0_0_1"/>
<keyword evidence="4" id="KW-1185">Reference proteome</keyword>
<evidence type="ECO:0000313" key="3">
    <source>
        <dbReference type="EnsemblFungi" id="MVLG_02335T0"/>
    </source>
</evidence>
<sequence length="225" mass="24446">MPSQADLRKVKTAEVLQRKDILSPRQRPAHMDVSSSLDDSAMSAVDGSMEIPPLREGTLEDMRRSTLTTRFHTVLVVNVGEETGATHGDRLSRPRNDDPADMSQAHKDAILTIAKPINVVGQGQGLTNNVILRGIAKVSQIGYHGGSSNARQGGTRGAAAGRSVLFAKEDRTFSNVVDVNVVQNLHKLARVTFGGELLNDGLETRHSRHRKPDVPRHLLDPLSSL</sequence>
<reference evidence="4" key="1">
    <citation type="submission" date="2010-11" db="EMBL/GenBank/DDBJ databases">
        <title>The genome sequence of Microbotryum violaceum strain p1A1 Lamole.</title>
        <authorList>
            <person name="Cuomo C."/>
            <person name="Perlin M."/>
            <person name="Young S.K."/>
            <person name="Zeng Q."/>
            <person name="Gargeya S."/>
            <person name="Alvarado L."/>
            <person name="Berlin A."/>
            <person name="Chapman S.B."/>
            <person name="Chen Z."/>
            <person name="Freedman E."/>
            <person name="Gellesch M."/>
            <person name="Goldberg J."/>
            <person name="Griggs A."/>
            <person name="Gujja S."/>
            <person name="Heilman E."/>
            <person name="Heiman D."/>
            <person name="Howarth C."/>
            <person name="Mehta T."/>
            <person name="Neiman D."/>
            <person name="Pearson M."/>
            <person name="Roberts A."/>
            <person name="Saif S."/>
            <person name="Shea T."/>
            <person name="Shenoy N."/>
            <person name="Sisk P."/>
            <person name="Stolte C."/>
            <person name="Sykes S."/>
            <person name="White J."/>
            <person name="Yandava C."/>
            <person name="Haas B."/>
            <person name="Nusbaum C."/>
            <person name="Birren B."/>
        </authorList>
    </citation>
    <scope>NUCLEOTIDE SEQUENCE [LARGE SCALE GENOMIC DNA]</scope>
    <source>
        <strain evidence="4">p1A1 Lamole</strain>
    </source>
</reference>
<reference evidence="2" key="2">
    <citation type="submission" date="2010-11" db="EMBL/GenBank/DDBJ databases">
        <authorList>
            <consortium name="The Broad Institute Genome Sequencing Platform"/>
            <person name="Earl A."/>
            <person name="Ward D."/>
            <person name="Feldgarden M."/>
            <person name="Gevers D."/>
            <person name="Butler R."/>
            <person name="Young S.K."/>
            <person name="Zeng Q."/>
            <person name="Gargeya S."/>
            <person name="Fitzgerald M."/>
            <person name="Haas B."/>
            <person name="Abouelleil A."/>
            <person name="Alvarado L."/>
            <person name="Arachchi H.M."/>
            <person name="Berlin A."/>
            <person name="Brown A."/>
            <person name="Chapman S.B."/>
            <person name="Chen Z."/>
            <person name="Dunbar C."/>
            <person name="Freedman E."/>
            <person name="Gearin G."/>
            <person name="Gellesch M."/>
            <person name="Goldberg J."/>
            <person name="Griggs A."/>
            <person name="Gujja S."/>
            <person name="Heilman E."/>
            <person name="Heiman D."/>
            <person name="Howarth C."/>
            <person name="Larson L."/>
            <person name="Lui A."/>
            <person name="MacDonald P.J.P."/>
            <person name="Mehta T."/>
            <person name="Montmayeur A."/>
            <person name="Murphy C."/>
            <person name="Neiman D."/>
            <person name="Pearson M."/>
            <person name="Priest M."/>
            <person name="Roberts A."/>
            <person name="Saif S."/>
            <person name="Shea T."/>
            <person name="Shenoy N."/>
            <person name="Sisk P."/>
            <person name="Stolte C."/>
            <person name="Sykes S."/>
            <person name="White J."/>
            <person name="Yandava C."/>
            <person name="Wortman J."/>
            <person name="Nusbaum C."/>
            <person name="Birren B."/>
        </authorList>
    </citation>
    <scope>NUCLEOTIDE SEQUENCE</scope>
    <source>
        <strain evidence="2">P1A1 Lamole</strain>
    </source>
</reference>
<reference evidence="3" key="4">
    <citation type="submission" date="2015-06" db="UniProtKB">
        <authorList>
            <consortium name="EnsemblFungi"/>
        </authorList>
    </citation>
    <scope>IDENTIFICATION</scope>
</reference>
<evidence type="ECO:0000313" key="2">
    <source>
        <dbReference type="EMBL" id="KDE07471.1"/>
    </source>
</evidence>
<organism evidence="2">
    <name type="scientific">Microbotryum lychnidis-dioicae (strain p1A1 Lamole / MvSl-1064)</name>
    <name type="common">Anther smut fungus</name>
    <dbReference type="NCBI Taxonomy" id="683840"/>
    <lineage>
        <taxon>Eukaryota</taxon>
        <taxon>Fungi</taxon>
        <taxon>Dikarya</taxon>
        <taxon>Basidiomycota</taxon>
        <taxon>Pucciniomycotina</taxon>
        <taxon>Microbotryomycetes</taxon>
        <taxon>Microbotryales</taxon>
        <taxon>Microbotryaceae</taxon>
        <taxon>Microbotryum</taxon>
    </lineage>
</organism>
<dbReference type="AlphaFoldDB" id="U5H4V0"/>
<dbReference type="Proteomes" id="UP000017200">
    <property type="component" value="Unassembled WGS sequence"/>
</dbReference>
<dbReference type="InParanoid" id="U5H4V0"/>
<feature type="region of interest" description="Disordered" evidence="1">
    <location>
        <begin position="203"/>
        <end position="225"/>
    </location>
</feature>
<reference evidence="2 4" key="3">
    <citation type="journal article" date="2015" name="BMC Genomics">
        <title>Sex and parasites: genomic and transcriptomic analysis of Microbotryum lychnidis-dioicae, the biotrophic and plant-castrating anther smut fungus.</title>
        <authorList>
            <person name="Perlin M.H."/>
            <person name="Amselem J."/>
            <person name="Fontanillas E."/>
            <person name="Toh S.S."/>
            <person name="Chen Z."/>
            <person name="Goldberg J."/>
            <person name="Duplessis S."/>
            <person name="Henrissat B."/>
            <person name="Young S."/>
            <person name="Zeng Q."/>
            <person name="Aguileta G."/>
            <person name="Petit E."/>
            <person name="Badouin H."/>
            <person name="Andrews J."/>
            <person name="Razeeq D."/>
            <person name="Gabaldon T."/>
            <person name="Quesneville H."/>
            <person name="Giraud T."/>
            <person name="Hood M.E."/>
            <person name="Schultz D.J."/>
            <person name="Cuomo C.A."/>
        </authorList>
    </citation>
    <scope>NUCLEOTIDE SEQUENCE [LARGE SCALE GENOMIC DNA]</scope>
    <source>
        <strain evidence="4">p1A1 Lamole</strain>
        <strain evidence="2">P1A1 Lamole</strain>
    </source>
</reference>
<evidence type="ECO:0000313" key="4">
    <source>
        <dbReference type="Proteomes" id="UP000017200"/>
    </source>
</evidence>
<gene>
    <name evidence="2" type="ORF">MVLG_02335</name>
</gene>